<evidence type="ECO:0000256" key="6">
    <source>
        <dbReference type="PIRSR" id="PIRSR000137-2"/>
    </source>
</evidence>
<comment type="similarity">
    <text evidence="2 7">Belongs to the GMC oxidoreductase family.</text>
</comment>
<keyword evidence="4 6" id="KW-0274">FAD</keyword>
<evidence type="ECO:0000256" key="1">
    <source>
        <dbReference type="ARBA" id="ARBA00001974"/>
    </source>
</evidence>
<dbReference type="InterPro" id="IPR000172">
    <property type="entry name" value="GMC_OxRdtase_N"/>
</dbReference>
<name>A0A8R2R0C2_BOMMO</name>
<dbReference type="PROSITE" id="PS00623">
    <property type="entry name" value="GMC_OXRED_1"/>
    <property type="match status" value="1"/>
</dbReference>
<feature type="active site" description="Proton acceptor" evidence="5">
    <location>
        <position position="552"/>
    </location>
</feature>
<evidence type="ECO:0000256" key="5">
    <source>
        <dbReference type="PIRSR" id="PIRSR000137-1"/>
    </source>
</evidence>
<proteinExistence type="inferred from homology"/>
<dbReference type="Gene3D" id="3.50.50.60">
    <property type="entry name" value="FAD/NAD(P)-binding domain"/>
    <property type="match status" value="1"/>
</dbReference>
<dbReference type="InterPro" id="IPR012132">
    <property type="entry name" value="GMC_OxRdtase"/>
</dbReference>
<sequence>MNATSTLNEIHRLQTGFQILAALQLTGYLWPQEAVIQDGAKYDFIVVGAGSGGCVVANRLSEIKNINVLLIEAGGDPPIESVIPSLNLFMKVSKVDWNYTSVPDVTMKYMKNQVVQVTRGKMLGGTSSINFMAYTRGNSHDYDTWAKIVNDTTWKWENVLPYFIKSERLDESDLNWVDKELHGTEGYLGVSTQHNDVTSEYLKAFSEVGHDIEYEINGNKPIGFSEPLFTIANGTRQSAALAFLSKFQDRTNLHVLKNALVTKILFDDNKCATGVELILNDRLMTIRATKEVIVSAGAINSPQLLMLSGVGPRQHLKHKNIKVISDLPVGQKMQDHIYVLVVHKMGKAILNKKPVDPSKYPLPLIIGYAALNKTQKYPDYEITTAILNDKNDFMPSCVFFLSLKDEICQDYYDHSGDRQLMYTLVSYLYPKFCGQILLNTTNPRDQPLIYPNYLTEEKDIENLEKYVKDYLKVTNSSFFKSVNSELIIPRACNCVPDQSFWKCYVKCLVIPGYHFSGTCAMGEVVDSRLRVYGVKKLRVVDASVMPRIPGAHTNAPTIMIGEKAADMIKEDHELLLL</sequence>
<accession>A0A8R2R0C2</accession>
<dbReference type="PIRSF" id="PIRSF000137">
    <property type="entry name" value="Alcohol_oxidase"/>
    <property type="match status" value="1"/>
</dbReference>
<dbReference type="EnsemblMetazoa" id="XM_038017794.1">
    <property type="protein sequence ID" value="XP_037873722.1"/>
    <property type="gene ID" value="LOC105841864"/>
</dbReference>
<dbReference type="Proteomes" id="UP000005204">
    <property type="component" value="Unassembled WGS sequence"/>
</dbReference>
<feature type="binding site" evidence="6">
    <location>
        <position position="126"/>
    </location>
    <ligand>
        <name>FAD</name>
        <dbReference type="ChEBI" id="CHEBI:57692"/>
    </ligand>
</feature>
<dbReference type="RefSeq" id="XP_037873722.1">
    <property type="nucleotide sequence ID" value="XM_038017794.2"/>
</dbReference>
<dbReference type="Gene3D" id="3.30.560.10">
    <property type="entry name" value="Glucose Oxidase, domain 3"/>
    <property type="match status" value="1"/>
</dbReference>
<dbReference type="SMR" id="A0A8R2R0C2"/>
<dbReference type="GO" id="GO:0050660">
    <property type="term" value="F:flavin adenine dinucleotide binding"/>
    <property type="evidence" value="ECO:0007669"/>
    <property type="project" value="InterPro"/>
</dbReference>
<evidence type="ECO:0000256" key="2">
    <source>
        <dbReference type="ARBA" id="ARBA00010790"/>
    </source>
</evidence>
<dbReference type="InterPro" id="IPR036188">
    <property type="entry name" value="FAD/NAD-bd_sf"/>
</dbReference>
<dbReference type="AlphaFoldDB" id="A0A8R2R0C2"/>
<comment type="cofactor">
    <cofactor evidence="1 6">
        <name>FAD</name>
        <dbReference type="ChEBI" id="CHEBI:57692"/>
    </cofactor>
</comment>
<keyword evidence="3 7" id="KW-0285">Flavoprotein</keyword>
<dbReference type="PANTHER" id="PTHR11552:SF147">
    <property type="entry name" value="CHOLINE DEHYDROGENASE, MITOCHONDRIAL"/>
    <property type="match status" value="1"/>
</dbReference>
<dbReference type="SUPFAM" id="SSF54373">
    <property type="entry name" value="FAD-linked reductases, C-terminal domain"/>
    <property type="match status" value="1"/>
</dbReference>
<dbReference type="SUPFAM" id="SSF51905">
    <property type="entry name" value="FAD/NAD(P)-binding domain"/>
    <property type="match status" value="1"/>
</dbReference>
<feature type="active site" description="Proton donor" evidence="5">
    <location>
        <position position="514"/>
    </location>
</feature>
<feature type="binding site" evidence="6">
    <location>
        <position position="261"/>
    </location>
    <ligand>
        <name>FAD</name>
        <dbReference type="ChEBI" id="CHEBI:57692"/>
    </ligand>
</feature>
<dbReference type="PANTHER" id="PTHR11552">
    <property type="entry name" value="GLUCOSE-METHANOL-CHOLINE GMC OXIDOREDUCTASE"/>
    <property type="match status" value="1"/>
</dbReference>
<dbReference type="PROSITE" id="PS00624">
    <property type="entry name" value="GMC_OXRED_2"/>
    <property type="match status" value="1"/>
</dbReference>
<evidence type="ECO:0000259" key="9">
    <source>
        <dbReference type="PROSITE" id="PS00624"/>
    </source>
</evidence>
<evidence type="ECO:0000256" key="3">
    <source>
        <dbReference type="ARBA" id="ARBA00022630"/>
    </source>
</evidence>
<dbReference type="GeneID" id="105841864"/>
<evidence type="ECO:0000256" key="4">
    <source>
        <dbReference type="ARBA" id="ARBA00022827"/>
    </source>
</evidence>
<feature type="domain" description="Glucose-methanol-choline oxidoreductase N-terminal" evidence="9">
    <location>
        <begin position="297"/>
        <end position="311"/>
    </location>
</feature>
<keyword evidence="11" id="KW-1185">Reference proteome</keyword>
<dbReference type="KEGG" id="bmor:105841864"/>
<evidence type="ECO:0000259" key="8">
    <source>
        <dbReference type="PROSITE" id="PS00623"/>
    </source>
</evidence>
<dbReference type="GO" id="GO:0016614">
    <property type="term" value="F:oxidoreductase activity, acting on CH-OH group of donors"/>
    <property type="evidence" value="ECO:0007669"/>
    <property type="project" value="InterPro"/>
</dbReference>
<feature type="domain" description="Glucose-methanol-choline oxidoreductase N-terminal" evidence="8">
    <location>
        <begin position="120"/>
        <end position="143"/>
    </location>
</feature>
<reference evidence="10" key="2">
    <citation type="submission" date="2022-06" db="UniProtKB">
        <authorList>
            <consortium name="EnsemblMetazoa"/>
        </authorList>
    </citation>
    <scope>IDENTIFICATION</scope>
    <source>
        <strain evidence="10">p50T (Dazao)</strain>
    </source>
</reference>
<dbReference type="InterPro" id="IPR007867">
    <property type="entry name" value="GMC_OxRtase_C"/>
</dbReference>
<evidence type="ECO:0000313" key="10">
    <source>
        <dbReference type="EnsemblMetazoa" id="XP_037873722.1"/>
    </source>
</evidence>
<reference evidence="11" key="1">
    <citation type="journal article" date="2008" name="Insect Biochem. Mol. Biol.">
        <title>The genome of a lepidopteran model insect, the silkworm Bombyx mori.</title>
        <authorList>
            <consortium name="International Silkworm Genome Consortium"/>
        </authorList>
    </citation>
    <scope>NUCLEOTIDE SEQUENCE [LARGE SCALE GENOMIC DNA]</scope>
    <source>
        <strain evidence="11">p50T</strain>
    </source>
</reference>
<evidence type="ECO:0000313" key="11">
    <source>
        <dbReference type="Proteomes" id="UP000005204"/>
    </source>
</evidence>
<evidence type="ECO:0000256" key="7">
    <source>
        <dbReference type="RuleBase" id="RU003968"/>
    </source>
</evidence>
<dbReference type="RefSeq" id="XP_062529868.1">
    <property type="nucleotide sequence ID" value="XM_062673884.1"/>
</dbReference>
<dbReference type="Pfam" id="PF00732">
    <property type="entry name" value="GMC_oxred_N"/>
    <property type="match status" value="1"/>
</dbReference>
<protein>
    <recommendedName>
        <fullName evidence="8 9">Glucose-methanol-choline oxidoreductase N-terminal domain-containing protein</fullName>
    </recommendedName>
</protein>
<organism evidence="10 11">
    <name type="scientific">Bombyx mori</name>
    <name type="common">Silk moth</name>
    <dbReference type="NCBI Taxonomy" id="7091"/>
    <lineage>
        <taxon>Eukaryota</taxon>
        <taxon>Metazoa</taxon>
        <taxon>Ecdysozoa</taxon>
        <taxon>Arthropoda</taxon>
        <taxon>Hexapoda</taxon>
        <taxon>Insecta</taxon>
        <taxon>Pterygota</taxon>
        <taxon>Neoptera</taxon>
        <taxon>Endopterygota</taxon>
        <taxon>Lepidoptera</taxon>
        <taxon>Glossata</taxon>
        <taxon>Ditrysia</taxon>
        <taxon>Bombycoidea</taxon>
        <taxon>Bombycidae</taxon>
        <taxon>Bombycinae</taxon>
        <taxon>Bombyx</taxon>
    </lineage>
</organism>
<dbReference type="Pfam" id="PF05199">
    <property type="entry name" value="GMC_oxred_C"/>
    <property type="match status" value="1"/>
</dbReference>